<dbReference type="Gene3D" id="3.40.50.720">
    <property type="entry name" value="NAD(P)-binding Rossmann-like Domain"/>
    <property type="match status" value="1"/>
</dbReference>
<sequence>MPALTDTDASILVTGANGFVGAWIVKRALEKGYRVRAAVRTVQKGRHLLESNKVHGDKLEIVAVGDIAKGPLDEAVKGVDAIIHTASPVTLQCDDPKELIEPAVNGAVGILSSALKNGPSVKRIVVTSSFATLLAYSTEPVTVHEGLWNEASVKDVEVNGSKAAPISKYAASKTLAEKAVWKFVEDHKSEINWDVTVINPPWIFGPVVHEVTTLDTLNASNQHFHRGLVKGDFQGTDPLKYPNRGWCDVRDVADAHIRSLEVPAAGGERLLVSNASFVYQDLLDLANSLDPKPYHTLAMGTPGTPIRFVTIDASKADRILALKYKTAEELVRDTFADYTARGW</sequence>
<dbReference type="PANTHER" id="PTHR10366:SF564">
    <property type="entry name" value="STEROL-4-ALPHA-CARBOXYLATE 3-DEHYDROGENASE, DECARBOXYLATING"/>
    <property type="match status" value="1"/>
</dbReference>
<evidence type="ECO:0000256" key="1">
    <source>
        <dbReference type="ARBA" id="ARBA00023002"/>
    </source>
</evidence>
<keyword evidence="1" id="KW-0560">Oxidoreductase</keyword>
<dbReference type="PANTHER" id="PTHR10366">
    <property type="entry name" value="NAD DEPENDENT EPIMERASE/DEHYDRATASE"/>
    <property type="match status" value="1"/>
</dbReference>
<gene>
    <name evidence="4" type="ORF">OE88DRAFT_1736330</name>
</gene>
<dbReference type="OrthoDB" id="2735536at2759"/>
<dbReference type="Pfam" id="PF01370">
    <property type="entry name" value="Epimerase"/>
    <property type="match status" value="1"/>
</dbReference>
<keyword evidence="5" id="KW-1185">Reference proteome</keyword>
<evidence type="ECO:0000259" key="3">
    <source>
        <dbReference type="Pfam" id="PF01370"/>
    </source>
</evidence>
<dbReference type="AlphaFoldDB" id="A0A5C3MYP5"/>
<dbReference type="SUPFAM" id="SSF51735">
    <property type="entry name" value="NAD(P)-binding Rossmann-fold domains"/>
    <property type="match status" value="1"/>
</dbReference>
<evidence type="ECO:0000256" key="2">
    <source>
        <dbReference type="ARBA" id="ARBA00023445"/>
    </source>
</evidence>
<feature type="domain" description="NAD-dependent epimerase/dehydratase" evidence="3">
    <location>
        <begin position="11"/>
        <end position="267"/>
    </location>
</feature>
<dbReference type="GO" id="GO:0016616">
    <property type="term" value="F:oxidoreductase activity, acting on the CH-OH group of donors, NAD or NADP as acceptor"/>
    <property type="evidence" value="ECO:0007669"/>
    <property type="project" value="TreeGrafter"/>
</dbReference>
<accession>A0A5C3MYP5</accession>
<name>A0A5C3MYP5_9AGAM</name>
<comment type="similarity">
    <text evidence="2">Belongs to the NAD(P)-dependent epimerase/dehydratase family. Dihydroflavonol-4-reductase subfamily.</text>
</comment>
<dbReference type="InterPro" id="IPR036291">
    <property type="entry name" value="NAD(P)-bd_dom_sf"/>
</dbReference>
<dbReference type="STRING" id="5364.A0A5C3MYP5"/>
<organism evidence="4 5">
    <name type="scientific">Heliocybe sulcata</name>
    <dbReference type="NCBI Taxonomy" id="5364"/>
    <lineage>
        <taxon>Eukaryota</taxon>
        <taxon>Fungi</taxon>
        <taxon>Dikarya</taxon>
        <taxon>Basidiomycota</taxon>
        <taxon>Agaricomycotina</taxon>
        <taxon>Agaricomycetes</taxon>
        <taxon>Gloeophyllales</taxon>
        <taxon>Gloeophyllaceae</taxon>
        <taxon>Heliocybe</taxon>
    </lineage>
</organism>
<proteinExistence type="inferred from homology"/>
<dbReference type="EMBL" id="ML213514">
    <property type="protein sequence ID" value="TFK50043.1"/>
    <property type="molecule type" value="Genomic_DNA"/>
</dbReference>
<evidence type="ECO:0000313" key="4">
    <source>
        <dbReference type="EMBL" id="TFK50043.1"/>
    </source>
</evidence>
<dbReference type="Proteomes" id="UP000305948">
    <property type="component" value="Unassembled WGS sequence"/>
</dbReference>
<reference evidence="4 5" key="1">
    <citation type="journal article" date="2019" name="Nat. Ecol. Evol.">
        <title>Megaphylogeny resolves global patterns of mushroom evolution.</title>
        <authorList>
            <person name="Varga T."/>
            <person name="Krizsan K."/>
            <person name="Foldi C."/>
            <person name="Dima B."/>
            <person name="Sanchez-Garcia M."/>
            <person name="Sanchez-Ramirez S."/>
            <person name="Szollosi G.J."/>
            <person name="Szarkandi J.G."/>
            <person name="Papp V."/>
            <person name="Albert L."/>
            <person name="Andreopoulos W."/>
            <person name="Angelini C."/>
            <person name="Antonin V."/>
            <person name="Barry K.W."/>
            <person name="Bougher N.L."/>
            <person name="Buchanan P."/>
            <person name="Buyck B."/>
            <person name="Bense V."/>
            <person name="Catcheside P."/>
            <person name="Chovatia M."/>
            <person name="Cooper J."/>
            <person name="Damon W."/>
            <person name="Desjardin D."/>
            <person name="Finy P."/>
            <person name="Geml J."/>
            <person name="Haridas S."/>
            <person name="Hughes K."/>
            <person name="Justo A."/>
            <person name="Karasinski D."/>
            <person name="Kautmanova I."/>
            <person name="Kiss B."/>
            <person name="Kocsube S."/>
            <person name="Kotiranta H."/>
            <person name="LaButti K.M."/>
            <person name="Lechner B.E."/>
            <person name="Liimatainen K."/>
            <person name="Lipzen A."/>
            <person name="Lukacs Z."/>
            <person name="Mihaltcheva S."/>
            <person name="Morgado L.N."/>
            <person name="Niskanen T."/>
            <person name="Noordeloos M.E."/>
            <person name="Ohm R.A."/>
            <person name="Ortiz-Santana B."/>
            <person name="Ovrebo C."/>
            <person name="Racz N."/>
            <person name="Riley R."/>
            <person name="Savchenko A."/>
            <person name="Shiryaev A."/>
            <person name="Soop K."/>
            <person name="Spirin V."/>
            <person name="Szebenyi C."/>
            <person name="Tomsovsky M."/>
            <person name="Tulloss R.E."/>
            <person name="Uehling J."/>
            <person name="Grigoriev I.V."/>
            <person name="Vagvolgyi C."/>
            <person name="Papp T."/>
            <person name="Martin F.M."/>
            <person name="Miettinen O."/>
            <person name="Hibbett D.S."/>
            <person name="Nagy L.G."/>
        </authorList>
    </citation>
    <scope>NUCLEOTIDE SEQUENCE [LARGE SCALE GENOMIC DNA]</scope>
    <source>
        <strain evidence="4 5">OMC1185</strain>
    </source>
</reference>
<evidence type="ECO:0000313" key="5">
    <source>
        <dbReference type="Proteomes" id="UP000305948"/>
    </source>
</evidence>
<dbReference type="InterPro" id="IPR001509">
    <property type="entry name" value="Epimerase_deHydtase"/>
</dbReference>
<protein>
    <submittedName>
        <fullName evidence="4">D-lactaldehyde dehydrogenase</fullName>
    </submittedName>
</protein>
<dbReference type="InterPro" id="IPR050425">
    <property type="entry name" value="NAD(P)_dehydrat-like"/>
</dbReference>